<dbReference type="Proteomes" id="UP000823775">
    <property type="component" value="Unassembled WGS sequence"/>
</dbReference>
<keyword evidence="1" id="KW-0479">Metal-binding</keyword>
<protein>
    <submittedName>
        <fullName evidence="4">ADP-ribosylation factor GTPase-activating protein agd4</fullName>
    </submittedName>
</protein>
<keyword evidence="2" id="KW-0862">Zinc</keyword>
<dbReference type="InterPro" id="IPR036770">
    <property type="entry name" value="Ankyrin_rpt-contain_sf"/>
</dbReference>
<dbReference type="PROSITE" id="PS50297">
    <property type="entry name" value="ANK_REP_REGION"/>
    <property type="match status" value="2"/>
</dbReference>
<feature type="repeat" description="ANK" evidence="3">
    <location>
        <begin position="86"/>
        <end position="118"/>
    </location>
</feature>
<evidence type="ECO:0000256" key="1">
    <source>
        <dbReference type="ARBA" id="ARBA00022723"/>
    </source>
</evidence>
<feature type="repeat" description="ANK" evidence="3">
    <location>
        <begin position="119"/>
        <end position="151"/>
    </location>
</feature>
<dbReference type="PROSITE" id="PS50088">
    <property type="entry name" value="ANK_REPEAT"/>
    <property type="match status" value="2"/>
</dbReference>
<dbReference type="SMART" id="SM00248">
    <property type="entry name" value="ANK"/>
    <property type="match status" value="2"/>
</dbReference>
<evidence type="ECO:0000256" key="2">
    <source>
        <dbReference type="ARBA" id="ARBA00022833"/>
    </source>
</evidence>
<dbReference type="PANTHER" id="PTHR23180:SF244">
    <property type="entry name" value="ADP-RIBOSYLATION FACTOR GTPASE-ACTIVATING PROTEIN AGD2"/>
    <property type="match status" value="1"/>
</dbReference>
<evidence type="ECO:0000313" key="4">
    <source>
        <dbReference type="EMBL" id="MCD9645871.1"/>
    </source>
</evidence>
<sequence length="179" mass="20183">MNKEAFAPCNKRATLIWEAVGSNNVKDVYRIIVMSDVNIINTIYDEVEGATMYHEVHENYSKLDFEDSKKKHQNPAACQEIKLCLQGCSLLHLACSGETPVMLELLLQFGADINRRDFHGRTPLQHCIGNGRNHLAKFLLRRGARASIKDYGGLSSLDRAMEMGAIKDEELFILLTKSE</sequence>
<accession>A0ABS8VHQ4</accession>
<dbReference type="InterPro" id="IPR002110">
    <property type="entry name" value="Ankyrin_rpt"/>
</dbReference>
<dbReference type="Pfam" id="PF12796">
    <property type="entry name" value="Ank_2"/>
    <property type="match status" value="1"/>
</dbReference>
<proteinExistence type="predicted"/>
<dbReference type="InterPro" id="IPR045258">
    <property type="entry name" value="ACAP1/2/3-like"/>
</dbReference>
<keyword evidence="3" id="KW-0040">ANK repeat</keyword>
<dbReference type="EMBL" id="JACEIK010004575">
    <property type="protein sequence ID" value="MCD9645871.1"/>
    <property type="molecule type" value="Genomic_DNA"/>
</dbReference>
<dbReference type="Gene3D" id="1.25.40.20">
    <property type="entry name" value="Ankyrin repeat-containing domain"/>
    <property type="match status" value="1"/>
</dbReference>
<dbReference type="PANTHER" id="PTHR23180">
    <property type="entry name" value="CENTAURIN/ARF"/>
    <property type="match status" value="1"/>
</dbReference>
<evidence type="ECO:0000313" key="5">
    <source>
        <dbReference type="Proteomes" id="UP000823775"/>
    </source>
</evidence>
<comment type="caution">
    <text evidence="4">The sequence shown here is derived from an EMBL/GenBank/DDBJ whole genome shotgun (WGS) entry which is preliminary data.</text>
</comment>
<dbReference type="SUPFAM" id="SSF48403">
    <property type="entry name" value="Ankyrin repeat"/>
    <property type="match status" value="1"/>
</dbReference>
<evidence type="ECO:0000256" key="3">
    <source>
        <dbReference type="PROSITE-ProRule" id="PRU00023"/>
    </source>
</evidence>
<keyword evidence="5" id="KW-1185">Reference proteome</keyword>
<organism evidence="4 5">
    <name type="scientific">Datura stramonium</name>
    <name type="common">Jimsonweed</name>
    <name type="synonym">Common thornapple</name>
    <dbReference type="NCBI Taxonomy" id="4076"/>
    <lineage>
        <taxon>Eukaryota</taxon>
        <taxon>Viridiplantae</taxon>
        <taxon>Streptophyta</taxon>
        <taxon>Embryophyta</taxon>
        <taxon>Tracheophyta</taxon>
        <taxon>Spermatophyta</taxon>
        <taxon>Magnoliopsida</taxon>
        <taxon>eudicotyledons</taxon>
        <taxon>Gunneridae</taxon>
        <taxon>Pentapetalae</taxon>
        <taxon>asterids</taxon>
        <taxon>lamiids</taxon>
        <taxon>Solanales</taxon>
        <taxon>Solanaceae</taxon>
        <taxon>Solanoideae</taxon>
        <taxon>Datureae</taxon>
        <taxon>Datura</taxon>
    </lineage>
</organism>
<gene>
    <name evidence="4" type="primary">AGD4_3</name>
    <name evidence="4" type="ORF">HAX54_035181</name>
</gene>
<name>A0ABS8VHQ4_DATST</name>
<reference evidence="4 5" key="1">
    <citation type="journal article" date="2021" name="BMC Genomics">
        <title>Datura genome reveals duplications of psychoactive alkaloid biosynthetic genes and high mutation rate following tissue culture.</title>
        <authorList>
            <person name="Rajewski A."/>
            <person name="Carter-House D."/>
            <person name="Stajich J."/>
            <person name="Litt A."/>
        </authorList>
    </citation>
    <scope>NUCLEOTIDE SEQUENCE [LARGE SCALE GENOMIC DNA]</scope>
    <source>
        <strain evidence="4">AR-01</strain>
    </source>
</reference>